<reference evidence="1" key="1">
    <citation type="journal article" date="2023" name="Science">
        <title>Genome structures resolve the early diversification of teleost fishes.</title>
        <authorList>
            <person name="Parey E."/>
            <person name="Louis A."/>
            <person name="Montfort J."/>
            <person name="Bouchez O."/>
            <person name="Roques C."/>
            <person name="Iampietro C."/>
            <person name="Lluch J."/>
            <person name="Castinel A."/>
            <person name="Donnadieu C."/>
            <person name="Desvignes T."/>
            <person name="Floi Bucao C."/>
            <person name="Jouanno E."/>
            <person name="Wen M."/>
            <person name="Mejri S."/>
            <person name="Dirks R."/>
            <person name="Jansen H."/>
            <person name="Henkel C."/>
            <person name="Chen W.J."/>
            <person name="Zahm M."/>
            <person name="Cabau C."/>
            <person name="Klopp C."/>
            <person name="Thompson A.W."/>
            <person name="Robinson-Rechavi M."/>
            <person name="Braasch I."/>
            <person name="Lecointre G."/>
            <person name="Bobe J."/>
            <person name="Postlethwait J.H."/>
            <person name="Berthelot C."/>
            <person name="Roest Crollius H."/>
            <person name="Guiguen Y."/>
        </authorList>
    </citation>
    <scope>NUCLEOTIDE SEQUENCE</scope>
    <source>
        <strain evidence="1">NC1722</strain>
    </source>
</reference>
<protein>
    <submittedName>
        <fullName evidence="1">Uncharacterized protein</fullName>
    </submittedName>
</protein>
<comment type="caution">
    <text evidence="1">The sequence shown here is derived from an EMBL/GenBank/DDBJ whole genome shotgun (WGS) entry which is preliminary data.</text>
</comment>
<sequence length="138" mass="15489">MLADSGALCSLTGREVARAPRATRWVGTALGTGRSVRAEAVGADAERQISWPDAPFLFLYLEVRAEMWVSGSDWSLLSQEDRFAPVFALTCVYSLAEVTHFKHQRRHKAPRLANSMFRHQVQAAGKIPARRIHYLLPR</sequence>
<dbReference type="EMBL" id="JAINUG010000108">
    <property type="protein sequence ID" value="KAJ8396261.1"/>
    <property type="molecule type" value="Genomic_DNA"/>
</dbReference>
<dbReference type="AlphaFoldDB" id="A0AAD7S7J7"/>
<proteinExistence type="predicted"/>
<gene>
    <name evidence="1" type="ORF">AAFF_G00021280</name>
</gene>
<evidence type="ECO:0000313" key="1">
    <source>
        <dbReference type="EMBL" id="KAJ8396261.1"/>
    </source>
</evidence>
<name>A0AAD7S7J7_9TELE</name>
<dbReference type="Proteomes" id="UP001221898">
    <property type="component" value="Unassembled WGS sequence"/>
</dbReference>
<accession>A0AAD7S7J7</accession>
<evidence type="ECO:0000313" key="2">
    <source>
        <dbReference type="Proteomes" id="UP001221898"/>
    </source>
</evidence>
<organism evidence="1 2">
    <name type="scientific">Aldrovandia affinis</name>
    <dbReference type="NCBI Taxonomy" id="143900"/>
    <lineage>
        <taxon>Eukaryota</taxon>
        <taxon>Metazoa</taxon>
        <taxon>Chordata</taxon>
        <taxon>Craniata</taxon>
        <taxon>Vertebrata</taxon>
        <taxon>Euteleostomi</taxon>
        <taxon>Actinopterygii</taxon>
        <taxon>Neopterygii</taxon>
        <taxon>Teleostei</taxon>
        <taxon>Notacanthiformes</taxon>
        <taxon>Halosauridae</taxon>
        <taxon>Aldrovandia</taxon>
    </lineage>
</organism>
<keyword evidence="2" id="KW-1185">Reference proteome</keyword>